<evidence type="ECO:0000256" key="1">
    <source>
        <dbReference type="SAM" id="Phobius"/>
    </source>
</evidence>
<gene>
    <name evidence="3" type="ORF">GCM10012287_22610</name>
</gene>
<feature type="transmembrane region" description="Helical" evidence="1">
    <location>
        <begin position="110"/>
        <end position="130"/>
    </location>
</feature>
<evidence type="ECO:0000313" key="4">
    <source>
        <dbReference type="Proteomes" id="UP000631535"/>
    </source>
</evidence>
<dbReference type="EMBL" id="BMMP01000006">
    <property type="protein sequence ID" value="GGO48194.1"/>
    <property type="molecule type" value="Genomic_DNA"/>
</dbReference>
<dbReference type="Proteomes" id="UP000631535">
    <property type="component" value="Unassembled WGS sequence"/>
</dbReference>
<dbReference type="InterPro" id="IPR012867">
    <property type="entry name" value="DUF1648"/>
</dbReference>
<keyword evidence="1" id="KW-0812">Transmembrane</keyword>
<name>A0ABQ2M7M2_9ACTN</name>
<evidence type="ECO:0000313" key="3">
    <source>
        <dbReference type="EMBL" id="GGO48194.1"/>
    </source>
</evidence>
<accession>A0ABQ2M7M2</accession>
<keyword evidence="1" id="KW-0472">Membrane</keyword>
<feature type="transmembrane region" description="Helical" evidence="1">
    <location>
        <begin position="136"/>
        <end position="158"/>
    </location>
</feature>
<comment type="caution">
    <text evidence="3">The sequence shown here is derived from an EMBL/GenBank/DDBJ whole genome shotgun (WGS) entry which is preliminary data.</text>
</comment>
<keyword evidence="4" id="KW-1185">Reference proteome</keyword>
<sequence>MWVWLAPSLLMLCGMAAWGALRYPYLPGRVPSHVGPGGVDAWTDKTLLAAFVPVLVYAGLTAALAGSAALSARITPLDELARPQGRWPAVANSLTNRPASATSARRTARALLMMNALYGVALVPLCWVQWRTAETAAIPGWVLPATLALLVLGLVPLGDAWRRDAAEKKALKAA</sequence>
<protein>
    <recommendedName>
        <fullName evidence="2">DUF1648 domain-containing protein</fullName>
    </recommendedName>
</protein>
<evidence type="ECO:0000259" key="2">
    <source>
        <dbReference type="Pfam" id="PF07853"/>
    </source>
</evidence>
<feature type="domain" description="DUF1648" evidence="2">
    <location>
        <begin position="11"/>
        <end position="55"/>
    </location>
</feature>
<dbReference type="Pfam" id="PF07853">
    <property type="entry name" value="DUF1648"/>
    <property type="match status" value="1"/>
</dbReference>
<reference evidence="4" key="1">
    <citation type="journal article" date="2019" name="Int. J. Syst. Evol. Microbiol.">
        <title>The Global Catalogue of Microorganisms (GCM) 10K type strain sequencing project: providing services to taxonomists for standard genome sequencing and annotation.</title>
        <authorList>
            <consortium name="The Broad Institute Genomics Platform"/>
            <consortium name="The Broad Institute Genome Sequencing Center for Infectious Disease"/>
            <person name="Wu L."/>
            <person name="Ma J."/>
        </authorList>
    </citation>
    <scope>NUCLEOTIDE SEQUENCE [LARGE SCALE GENOMIC DNA]</scope>
    <source>
        <strain evidence="4">CGMCC 4.7178</strain>
    </source>
</reference>
<organism evidence="3 4">
    <name type="scientific">Streptomyces daqingensis</name>
    <dbReference type="NCBI Taxonomy" id="1472640"/>
    <lineage>
        <taxon>Bacteria</taxon>
        <taxon>Bacillati</taxon>
        <taxon>Actinomycetota</taxon>
        <taxon>Actinomycetes</taxon>
        <taxon>Kitasatosporales</taxon>
        <taxon>Streptomycetaceae</taxon>
        <taxon>Streptomyces</taxon>
    </lineage>
</organism>
<proteinExistence type="predicted"/>
<keyword evidence="1" id="KW-1133">Transmembrane helix</keyword>
<feature type="transmembrane region" description="Helical" evidence="1">
    <location>
        <begin position="46"/>
        <end position="72"/>
    </location>
</feature>